<organism evidence="4 5">
    <name type="scientific">Kalanchoe fedtschenkoi</name>
    <name type="common">Lavender scallops</name>
    <name type="synonym">South American air plant</name>
    <dbReference type="NCBI Taxonomy" id="63787"/>
    <lineage>
        <taxon>Eukaryota</taxon>
        <taxon>Viridiplantae</taxon>
        <taxon>Streptophyta</taxon>
        <taxon>Embryophyta</taxon>
        <taxon>Tracheophyta</taxon>
        <taxon>Spermatophyta</taxon>
        <taxon>Magnoliopsida</taxon>
        <taxon>eudicotyledons</taxon>
        <taxon>Gunneridae</taxon>
        <taxon>Pentapetalae</taxon>
        <taxon>Saxifragales</taxon>
        <taxon>Crassulaceae</taxon>
        <taxon>Kalanchoe</taxon>
    </lineage>
</organism>
<dbReference type="InterPro" id="IPR056232">
    <property type="entry name" value="Ig_GP210_15th"/>
</dbReference>
<keyword evidence="5" id="KW-1185">Reference proteome</keyword>
<dbReference type="InterPro" id="IPR003343">
    <property type="entry name" value="Big_2"/>
</dbReference>
<feature type="domain" description="BIG2" evidence="2">
    <location>
        <begin position="89"/>
        <end position="159"/>
    </location>
</feature>
<keyword evidence="1" id="KW-0732">Signal</keyword>
<feature type="domain" description="Nuclear pore complex protein GP210 Ig-like" evidence="3">
    <location>
        <begin position="162"/>
        <end position="280"/>
    </location>
</feature>
<sequence>MLLLVLNLSFMLTFMMLWDLGNPFHEAYNVADFTASTNYSNIVTINVTASVKGRFFIKGVSRGRALVQLSTNLGLPKTDNVLISVGARLYPQNPVLQVGRSLDFGIEGLINKSRGRWMSANESVVRVDPISGKTQAFAEGTTQVFYTYSEGKLQTTITVLGGNILIVEAQNQTLTNVPFPSKGCYFSVELRGADGQILNIGINNEVLYKCWVDPPFVGYTKPWRDFETGKSFCLFFPYSPEHLVYSMPKSKDMRPDISVTISASLREADHVSGHATALFIGGFSVVDLGKVRRAKNGNIII</sequence>
<evidence type="ECO:0000256" key="1">
    <source>
        <dbReference type="SAM" id="SignalP"/>
    </source>
</evidence>
<dbReference type="Pfam" id="PF24425">
    <property type="entry name" value="Ig_GP210_15th"/>
    <property type="match status" value="1"/>
</dbReference>
<reference evidence="4" key="1">
    <citation type="submission" date="2021-01" db="UniProtKB">
        <authorList>
            <consortium name="EnsemblPlants"/>
        </authorList>
    </citation>
    <scope>IDENTIFICATION</scope>
</reference>
<dbReference type="Gramene" id="Kaladp0524s0001.1.v1.1">
    <property type="protein sequence ID" value="Kaladp0524s0001.1.v1.1"/>
    <property type="gene ID" value="Kaladp0524s0001.v1.1"/>
</dbReference>
<evidence type="ECO:0000313" key="5">
    <source>
        <dbReference type="Proteomes" id="UP000594263"/>
    </source>
</evidence>
<dbReference type="PANTHER" id="PTHR23019:SF0">
    <property type="entry name" value="NUCLEAR PORE MEMBRANE GLYCOPROTEIN 210"/>
    <property type="match status" value="1"/>
</dbReference>
<evidence type="ECO:0000259" key="3">
    <source>
        <dbReference type="Pfam" id="PF24425"/>
    </source>
</evidence>
<accession>A0A7N0VCU3</accession>
<proteinExistence type="predicted"/>
<dbReference type="Gene3D" id="2.60.40.1080">
    <property type="match status" value="1"/>
</dbReference>
<dbReference type="Proteomes" id="UP000594263">
    <property type="component" value="Unplaced"/>
</dbReference>
<dbReference type="Pfam" id="PF02368">
    <property type="entry name" value="Big_2"/>
    <property type="match status" value="1"/>
</dbReference>
<dbReference type="InterPro" id="IPR045197">
    <property type="entry name" value="NUP210-like"/>
</dbReference>
<feature type="chain" id="PRO_5029489668" evidence="1">
    <location>
        <begin position="24"/>
        <end position="301"/>
    </location>
</feature>
<protein>
    <submittedName>
        <fullName evidence="4">Uncharacterized protein</fullName>
    </submittedName>
</protein>
<feature type="signal peptide" evidence="1">
    <location>
        <begin position="1"/>
        <end position="23"/>
    </location>
</feature>
<name>A0A7N0VCU3_KALFE</name>
<evidence type="ECO:0000259" key="2">
    <source>
        <dbReference type="Pfam" id="PF02368"/>
    </source>
</evidence>
<dbReference type="AlphaFoldDB" id="A0A7N0VCU3"/>
<evidence type="ECO:0000313" key="4">
    <source>
        <dbReference type="EnsemblPlants" id="Kaladp0524s0001.1.v1.1"/>
    </source>
</evidence>
<dbReference type="PANTHER" id="PTHR23019">
    <property type="entry name" value="NUCLEAR PORE MEMBRANE GLYCOPROTEIN GP210-RELATED"/>
    <property type="match status" value="1"/>
</dbReference>
<dbReference type="EnsemblPlants" id="Kaladp0524s0001.1.v1.1">
    <property type="protein sequence ID" value="Kaladp0524s0001.1.v1.1"/>
    <property type="gene ID" value="Kaladp0524s0001.v1.1"/>
</dbReference>